<dbReference type="AlphaFoldDB" id="A0A078MPV2"/>
<sequence length="102" mass="10872">MNLLYSLPLTVNPVPDDELKEGLTPDMVTPGVAGFLFTLFVAVAIFLLIRDMVKRIRRVRYRSQAMLDEENAAAAEAAETPDAGPSVGPGAEGTAPRTGSRG</sequence>
<reference evidence="3" key="1">
    <citation type="submission" date="2014-07" db="EMBL/GenBank/DDBJ databases">
        <authorList>
            <person name="Urmite Genomes Urmite Genomes"/>
        </authorList>
    </citation>
    <scope>NUCLEOTIDE SEQUENCE</scope>
    <source>
        <strain evidence="3">11W110_air</strain>
    </source>
</reference>
<name>A0A078MPV2_9MICC</name>
<organism evidence="3">
    <name type="scientific">Arthrobacter saudimassiliensis</name>
    <dbReference type="NCBI Taxonomy" id="1461584"/>
    <lineage>
        <taxon>Bacteria</taxon>
        <taxon>Bacillati</taxon>
        <taxon>Actinomycetota</taxon>
        <taxon>Actinomycetes</taxon>
        <taxon>Micrococcales</taxon>
        <taxon>Micrococcaceae</taxon>
        <taxon>Arthrobacter</taxon>
    </lineage>
</organism>
<keyword evidence="2" id="KW-0812">Transmembrane</keyword>
<feature type="region of interest" description="Disordered" evidence="1">
    <location>
        <begin position="70"/>
        <end position="102"/>
    </location>
</feature>
<feature type="transmembrane region" description="Helical" evidence="2">
    <location>
        <begin position="27"/>
        <end position="49"/>
    </location>
</feature>
<evidence type="ECO:0000256" key="2">
    <source>
        <dbReference type="SAM" id="Phobius"/>
    </source>
</evidence>
<gene>
    <name evidence="3" type="ORF">BN1051_00766</name>
</gene>
<dbReference type="PATRIC" id="fig|1461584.3.peg.756"/>
<protein>
    <submittedName>
        <fullName evidence="3">Uncharacterized protein</fullName>
    </submittedName>
</protein>
<keyword evidence="2" id="KW-0472">Membrane</keyword>
<dbReference type="EMBL" id="LN483070">
    <property type="protein sequence ID" value="CEA07452.1"/>
    <property type="molecule type" value="Genomic_DNA"/>
</dbReference>
<proteinExistence type="predicted"/>
<keyword evidence="2" id="KW-1133">Transmembrane helix</keyword>
<evidence type="ECO:0000313" key="3">
    <source>
        <dbReference type="EMBL" id="CEA07452.1"/>
    </source>
</evidence>
<accession>A0A078MPV2</accession>
<evidence type="ECO:0000256" key="1">
    <source>
        <dbReference type="SAM" id="MobiDB-lite"/>
    </source>
</evidence>